<gene>
    <name evidence="1" type="ORF">DTER00134_LOCUS20376</name>
</gene>
<accession>A0A7S3VUL2</accession>
<dbReference type="AlphaFoldDB" id="A0A7S3VUL2"/>
<dbReference type="Gene3D" id="3.30.710.10">
    <property type="entry name" value="Potassium Channel Kv1.1, Chain A"/>
    <property type="match status" value="1"/>
</dbReference>
<dbReference type="InterPro" id="IPR011333">
    <property type="entry name" value="SKP1/BTB/POZ_sf"/>
</dbReference>
<organism evidence="1">
    <name type="scientific">Dunaliella tertiolecta</name>
    <name type="common">Green alga</name>
    <dbReference type="NCBI Taxonomy" id="3047"/>
    <lineage>
        <taxon>Eukaryota</taxon>
        <taxon>Viridiplantae</taxon>
        <taxon>Chlorophyta</taxon>
        <taxon>core chlorophytes</taxon>
        <taxon>Chlorophyceae</taxon>
        <taxon>CS clade</taxon>
        <taxon>Chlamydomonadales</taxon>
        <taxon>Dunaliellaceae</taxon>
        <taxon>Dunaliella</taxon>
    </lineage>
</organism>
<protein>
    <recommendedName>
        <fullName evidence="2">BACK domain-containing protein</fullName>
    </recommendedName>
</protein>
<sequence length="399" mass="45299">MYSAYFNALFVRWAKDDKTVKLEYEGPEDLAAVRACIKVMYLQKLDAEDLPSEPEGSISLLLKMICWADMLQAPTCTELCISKLADNFRPGSAKDVNGMLEGLPESVLELPSFAKVQEACQKWLQRSFADVHEVITKEELLEAFQQLCPRAVLTWMKHDDLIGTENDVAFLVTCWYEGEQGRAAQEQDLIALSRHLRVSQLATSVRECMLPVLPWFTEDHLLPIFTTIHRRYGSAAAQKFPHLSIPNSWVAARKTAVPGLARGEFEEREWFLWRVPLSAVAEMLEQQDAKSEYCSDWFYSKGAYFRANLVLKKPQMELRAEVSAKLVKNVPALDVQLLIRQSRPDVRGRGLKILDKSSVLSPKRRTCAVVAPPTTELMPVLQRQLVDGHLVFKIKVHPI</sequence>
<evidence type="ECO:0008006" key="2">
    <source>
        <dbReference type="Google" id="ProtNLM"/>
    </source>
</evidence>
<name>A0A7S3VUL2_DUNTE</name>
<proteinExistence type="predicted"/>
<evidence type="ECO:0000313" key="1">
    <source>
        <dbReference type="EMBL" id="CAE0505303.1"/>
    </source>
</evidence>
<reference evidence="1" key="1">
    <citation type="submission" date="2021-01" db="EMBL/GenBank/DDBJ databases">
        <authorList>
            <person name="Corre E."/>
            <person name="Pelletier E."/>
            <person name="Niang G."/>
            <person name="Scheremetjew M."/>
            <person name="Finn R."/>
            <person name="Kale V."/>
            <person name="Holt S."/>
            <person name="Cochrane G."/>
            <person name="Meng A."/>
            <person name="Brown T."/>
            <person name="Cohen L."/>
        </authorList>
    </citation>
    <scope>NUCLEOTIDE SEQUENCE</scope>
    <source>
        <strain evidence="1">CCMP1320</strain>
    </source>
</reference>
<dbReference type="EMBL" id="HBIP01033391">
    <property type="protein sequence ID" value="CAE0505303.1"/>
    <property type="molecule type" value="Transcribed_RNA"/>
</dbReference>